<name>G5BE97_HETGA</name>
<dbReference type="Pfam" id="PF11069">
    <property type="entry name" value="CFAP298"/>
    <property type="match status" value="1"/>
</dbReference>
<sequence length="299" mass="34164">MVLLHVKRGDESQFLLQALGSTELEELTVQVTRVYNGRLKVQRLCSEMEELAEHGIFLPPNMQGLTDEQIEELKLKDEWGERCVPSGGAVFKKDDIGRRNGQAPNEKMKQVIKKTIEEAKAIISKKQVEASVCVTMEMVKDALDQLRGAVMIVYPMGLPPYDPIRMEFEDKEDLSGTQKQVEASVCVTMEMVKDALDQLRGAVMIVYPMGLPPYDPIRMEFEDKEDLSGTQRGQGAPAREPIISSEEQKQLMLYYHRRQEELKKLEENDDDSCLNSPWADNTALKRHFHGVNDIKWRPR</sequence>
<dbReference type="EMBL" id="JH169803">
    <property type="protein sequence ID" value="EHB07608.1"/>
    <property type="molecule type" value="Genomic_DNA"/>
</dbReference>
<evidence type="ECO:0000313" key="3">
    <source>
        <dbReference type="Proteomes" id="UP000006813"/>
    </source>
</evidence>
<evidence type="ECO:0000256" key="1">
    <source>
        <dbReference type="ARBA" id="ARBA00009619"/>
    </source>
</evidence>
<protein>
    <recommendedName>
        <fullName evidence="4">Cilia- and flagella-associated protein 298</fullName>
    </recommendedName>
</protein>
<evidence type="ECO:0008006" key="4">
    <source>
        <dbReference type="Google" id="ProtNLM"/>
    </source>
</evidence>
<accession>G5BE97</accession>
<dbReference type="Proteomes" id="UP000006813">
    <property type="component" value="Unassembled WGS sequence"/>
</dbReference>
<dbReference type="InterPro" id="IPR021298">
    <property type="entry name" value="CFAP298"/>
</dbReference>
<dbReference type="FunCoup" id="G5BE97">
    <property type="interactions" value="813"/>
</dbReference>
<dbReference type="InParanoid" id="G5BE97"/>
<organism evidence="2 3">
    <name type="scientific">Heterocephalus glaber</name>
    <name type="common">Naked mole rat</name>
    <dbReference type="NCBI Taxonomy" id="10181"/>
    <lineage>
        <taxon>Eukaryota</taxon>
        <taxon>Metazoa</taxon>
        <taxon>Chordata</taxon>
        <taxon>Craniata</taxon>
        <taxon>Vertebrata</taxon>
        <taxon>Euteleostomi</taxon>
        <taxon>Mammalia</taxon>
        <taxon>Eutheria</taxon>
        <taxon>Euarchontoglires</taxon>
        <taxon>Glires</taxon>
        <taxon>Rodentia</taxon>
        <taxon>Hystricomorpha</taxon>
        <taxon>Bathyergidae</taxon>
        <taxon>Heterocephalus</taxon>
    </lineage>
</organism>
<dbReference type="PANTHER" id="PTHR13238:SF0">
    <property type="entry name" value="CILIA- AND FLAGELLA-ASSOCIATED PROTEIN 298"/>
    <property type="match status" value="1"/>
</dbReference>
<dbReference type="GO" id="GO:0003352">
    <property type="term" value="P:regulation of cilium movement"/>
    <property type="evidence" value="ECO:0007669"/>
    <property type="project" value="InterPro"/>
</dbReference>
<dbReference type="PANTHER" id="PTHR13238">
    <property type="entry name" value="PROTEIN C21ORF59"/>
    <property type="match status" value="1"/>
</dbReference>
<comment type="similarity">
    <text evidence="1">Belongs to the CFAP298 family.</text>
</comment>
<reference evidence="2 3" key="1">
    <citation type="journal article" date="2011" name="Nature">
        <title>Genome sequencing reveals insights into physiology and longevity of the naked mole rat.</title>
        <authorList>
            <person name="Kim E.B."/>
            <person name="Fang X."/>
            <person name="Fushan A.A."/>
            <person name="Huang Z."/>
            <person name="Lobanov A.V."/>
            <person name="Han L."/>
            <person name="Marino S.M."/>
            <person name="Sun X."/>
            <person name="Turanov A.A."/>
            <person name="Yang P."/>
            <person name="Yim S.H."/>
            <person name="Zhao X."/>
            <person name="Kasaikina M.V."/>
            <person name="Stoletzki N."/>
            <person name="Peng C."/>
            <person name="Polak P."/>
            <person name="Xiong Z."/>
            <person name="Kiezun A."/>
            <person name="Zhu Y."/>
            <person name="Chen Y."/>
            <person name="Kryukov G.V."/>
            <person name="Zhang Q."/>
            <person name="Peshkin L."/>
            <person name="Yang L."/>
            <person name="Bronson R.T."/>
            <person name="Buffenstein R."/>
            <person name="Wang B."/>
            <person name="Han C."/>
            <person name="Li Q."/>
            <person name="Chen L."/>
            <person name="Zhao W."/>
            <person name="Sunyaev S.R."/>
            <person name="Park T.J."/>
            <person name="Zhang G."/>
            <person name="Wang J."/>
            <person name="Gladyshev V.N."/>
        </authorList>
    </citation>
    <scope>NUCLEOTIDE SEQUENCE [LARGE SCALE GENOMIC DNA]</scope>
</reference>
<evidence type="ECO:0000313" key="2">
    <source>
        <dbReference type="EMBL" id="EHB07608.1"/>
    </source>
</evidence>
<proteinExistence type="inferred from homology"/>
<dbReference type="AlphaFoldDB" id="G5BE97"/>
<dbReference type="STRING" id="10181.G5BE97"/>
<gene>
    <name evidence="2" type="ORF">GW7_08748</name>
</gene>